<dbReference type="GeneID" id="37032829"/>
<protein>
    <submittedName>
        <fullName evidence="4">Alpha/beta-hydrolase</fullName>
    </submittedName>
</protein>
<dbReference type="InParanoid" id="A0A316W5K7"/>
<reference evidence="4 5" key="1">
    <citation type="journal article" date="2018" name="Mol. Biol. Evol.">
        <title>Broad Genomic Sampling Reveals a Smut Pathogenic Ancestry of the Fungal Clade Ustilaginomycotina.</title>
        <authorList>
            <person name="Kijpornyongpan T."/>
            <person name="Mondo S.J."/>
            <person name="Barry K."/>
            <person name="Sandor L."/>
            <person name="Lee J."/>
            <person name="Lipzen A."/>
            <person name="Pangilinan J."/>
            <person name="LaButti K."/>
            <person name="Hainaut M."/>
            <person name="Henrissat B."/>
            <person name="Grigoriev I.V."/>
            <person name="Spatafora J.W."/>
            <person name="Aime M.C."/>
        </authorList>
    </citation>
    <scope>NUCLEOTIDE SEQUENCE [LARGE SCALE GENOMIC DNA]</scope>
    <source>
        <strain evidence="4 5">MCA 4658</strain>
    </source>
</reference>
<evidence type="ECO:0000313" key="5">
    <source>
        <dbReference type="Proteomes" id="UP000245783"/>
    </source>
</evidence>
<dbReference type="PANTHER" id="PTHR48081">
    <property type="entry name" value="AB HYDROLASE SUPERFAMILY PROTEIN C4A8.06C"/>
    <property type="match status" value="1"/>
</dbReference>
<keyword evidence="1 4" id="KW-0378">Hydrolase</keyword>
<dbReference type="SUPFAM" id="SSF53474">
    <property type="entry name" value="alpha/beta-Hydrolases"/>
    <property type="match status" value="1"/>
</dbReference>
<gene>
    <name evidence="4" type="ORF">IE81DRAFT_209213</name>
</gene>
<keyword evidence="5" id="KW-1185">Reference proteome</keyword>
<feature type="domain" description="Alpha/beta hydrolase fold-3" evidence="3">
    <location>
        <begin position="123"/>
        <end position="238"/>
    </location>
</feature>
<dbReference type="PANTHER" id="PTHR48081:SF3">
    <property type="entry name" value="ALPHA_BETA HYDROLASE FOLD-3 DOMAIN-CONTAINING PROTEIN"/>
    <property type="match status" value="1"/>
</dbReference>
<dbReference type="InterPro" id="IPR050300">
    <property type="entry name" value="GDXG_lipolytic_enzyme"/>
</dbReference>
<proteinExistence type="predicted"/>
<dbReference type="Pfam" id="PF07859">
    <property type="entry name" value="Abhydrolase_3"/>
    <property type="match status" value="1"/>
</dbReference>
<evidence type="ECO:0000259" key="3">
    <source>
        <dbReference type="Pfam" id="PF07859"/>
    </source>
</evidence>
<feature type="region of interest" description="Disordered" evidence="2">
    <location>
        <begin position="1"/>
        <end position="44"/>
    </location>
</feature>
<dbReference type="InterPro" id="IPR029058">
    <property type="entry name" value="AB_hydrolase_fold"/>
</dbReference>
<accession>A0A316W5K7</accession>
<dbReference type="Proteomes" id="UP000245783">
    <property type="component" value="Unassembled WGS sequence"/>
</dbReference>
<dbReference type="GO" id="GO:0016787">
    <property type="term" value="F:hydrolase activity"/>
    <property type="evidence" value="ECO:0007669"/>
    <property type="project" value="UniProtKB-KW"/>
</dbReference>
<feature type="compositionally biased region" description="Basic and acidic residues" evidence="2">
    <location>
        <begin position="29"/>
        <end position="43"/>
    </location>
</feature>
<dbReference type="OrthoDB" id="408631at2759"/>
<dbReference type="STRING" id="1522189.A0A316W5K7"/>
<sequence length="457" mass="49844">MEAHSTSNGPAYDAVQSTSTAAPQTVDAATKEALKSQHPDKSSLRPKSLLTRLVTYAMQLPNLTPLWALHITSPMGPMPHILDLPSRDAGRTIPIYVFIPPAAHRRKANSEEEAFTGTTRPCLVDFHGGSFVMGGPLEQAPWCASLARSGVIAISVHYRMGPVWDFPAALLDAEDVVKAVLDAKDDAEGGKTEAGRYLRREIARRSDDRITGIEEQHVGLSGFSSGGNIALNMLLSIPAHLNGQNGMPSVSHTGDWPSPFINASETLRQIPALLFFPSLDARQSPFERSRPQGLPPPGQVGLFLEKATDQAYLPMELRAHLRASPGLAPLGMPGGPREEIEVRKQAAREAGLMPEVTTPVDETLPTRKELDNLSEQSEIWVKALQAADKAEISSDTDGSLISQPLQASSAKVRVHRIKGMTHGFVTFPDAFLDQKTRERKAKVNEQARQFVVDMWRQ</sequence>
<evidence type="ECO:0000313" key="4">
    <source>
        <dbReference type="EMBL" id="PWN45240.1"/>
    </source>
</evidence>
<feature type="compositionally biased region" description="Polar residues" evidence="2">
    <location>
        <begin position="1"/>
        <end position="23"/>
    </location>
</feature>
<dbReference type="InterPro" id="IPR013094">
    <property type="entry name" value="AB_hydrolase_3"/>
</dbReference>
<evidence type="ECO:0000256" key="2">
    <source>
        <dbReference type="SAM" id="MobiDB-lite"/>
    </source>
</evidence>
<dbReference type="Gene3D" id="3.40.50.1820">
    <property type="entry name" value="alpha/beta hydrolase"/>
    <property type="match status" value="1"/>
</dbReference>
<name>A0A316W5K7_9BASI</name>
<dbReference type="EMBL" id="KZ819356">
    <property type="protein sequence ID" value="PWN45240.1"/>
    <property type="molecule type" value="Genomic_DNA"/>
</dbReference>
<dbReference type="AlphaFoldDB" id="A0A316W5K7"/>
<organism evidence="4 5">
    <name type="scientific">Ceraceosorus guamensis</name>
    <dbReference type="NCBI Taxonomy" id="1522189"/>
    <lineage>
        <taxon>Eukaryota</taxon>
        <taxon>Fungi</taxon>
        <taxon>Dikarya</taxon>
        <taxon>Basidiomycota</taxon>
        <taxon>Ustilaginomycotina</taxon>
        <taxon>Exobasidiomycetes</taxon>
        <taxon>Ceraceosorales</taxon>
        <taxon>Ceraceosoraceae</taxon>
        <taxon>Ceraceosorus</taxon>
    </lineage>
</organism>
<dbReference type="RefSeq" id="XP_025372400.1">
    <property type="nucleotide sequence ID" value="XM_025510959.1"/>
</dbReference>
<evidence type="ECO:0000256" key="1">
    <source>
        <dbReference type="ARBA" id="ARBA00022801"/>
    </source>
</evidence>